<evidence type="ECO:0000313" key="5">
    <source>
        <dbReference type="EMBL" id="MFC6766719.1"/>
    </source>
</evidence>
<feature type="domain" description="4Fe-4S Mo/W bis-MGD-type" evidence="4">
    <location>
        <begin position="3"/>
        <end position="41"/>
    </location>
</feature>
<organism evidence="5 6">
    <name type="scientific">Natrinema soli</name>
    <dbReference type="NCBI Taxonomy" id="1930624"/>
    <lineage>
        <taxon>Archaea</taxon>
        <taxon>Methanobacteriati</taxon>
        <taxon>Methanobacteriota</taxon>
        <taxon>Stenosarchaea group</taxon>
        <taxon>Halobacteria</taxon>
        <taxon>Halobacteriales</taxon>
        <taxon>Natrialbaceae</taxon>
        <taxon>Natrinema</taxon>
    </lineage>
</organism>
<proteinExistence type="predicted"/>
<dbReference type="EMBL" id="JBHSWV010000288">
    <property type="protein sequence ID" value="MFC6766719.1"/>
    <property type="molecule type" value="Genomic_DNA"/>
</dbReference>
<dbReference type="InterPro" id="IPR006963">
    <property type="entry name" value="Mopterin_OxRdtase_4Fe-4S_dom"/>
</dbReference>
<sequence length="64" mass="6743">MRCAVGCGHVQQAPDRGYGLGSVRGDPSHPVNKGLACQRGVSETADPGGEWLTRPLVRKDGELV</sequence>
<dbReference type="SUPFAM" id="SSF53706">
    <property type="entry name" value="Formate dehydrogenase/DMSO reductase, domains 1-3"/>
    <property type="match status" value="1"/>
</dbReference>
<gene>
    <name evidence="5" type="ORF">ACFQE6_17495</name>
</gene>
<keyword evidence="2" id="KW-0408">Iron</keyword>
<comment type="caution">
    <text evidence="5">The sequence shown here is derived from an EMBL/GenBank/DDBJ whole genome shotgun (WGS) entry which is preliminary data.</text>
</comment>
<accession>A0ABD5SNV9</accession>
<evidence type="ECO:0000259" key="4">
    <source>
        <dbReference type="Pfam" id="PF04879"/>
    </source>
</evidence>
<protein>
    <recommendedName>
        <fullName evidence="4">4Fe-4S Mo/W bis-MGD-type domain-containing protein</fullName>
    </recommendedName>
</protein>
<reference evidence="5 6" key="1">
    <citation type="journal article" date="2019" name="Int. J. Syst. Evol. Microbiol.">
        <title>The Global Catalogue of Microorganisms (GCM) 10K type strain sequencing project: providing services to taxonomists for standard genome sequencing and annotation.</title>
        <authorList>
            <consortium name="The Broad Institute Genomics Platform"/>
            <consortium name="The Broad Institute Genome Sequencing Center for Infectious Disease"/>
            <person name="Wu L."/>
            <person name="Ma J."/>
        </authorList>
    </citation>
    <scope>NUCLEOTIDE SEQUENCE [LARGE SCALE GENOMIC DNA]</scope>
    <source>
        <strain evidence="5 6">LMG 29247</strain>
    </source>
</reference>
<name>A0ABD5SNV9_9EURY</name>
<keyword evidence="3" id="KW-0411">Iron-sulfur</keyword>
<dbReference type="RefSeq" id="WP_273739668.1">
    <property type="nucleotide sequence ID" value="NZ_JAQIVI010000288.1"/>
</dbReference>
<evidence type="ECO:0000256" key="3">
    <source>
        <dbReference type="ARBA" id="ARBA00023014"/>
    </source>
</evidence>
<evidence type="ECO:0000256" key="1">
    <source>
        <dbReference type="ARBA" id="ARBA00022723"/>
    </source>
</evidence>
<evidence type="ECO:0000256" key="2">
    <source>
        <dbReference type="ARBA" id="ARBA00023004"/>
    </source>
</evidence>
<dbReference type="AlphaFoldDB" id="A0ABD5SNV9"/>
<dbReference type="Proteomes" id="UP001596383">
    <property type="component" value="Unassembled WGS sequence"/>
</dbReference>
<evidence type="ECO:0000313" key="6">
    <source>
        <dbReference type="Proteomes" id="UP001596383"/>
    </source>
</evidence>
<keyword evidence="1" id="KW-0479">Metal-binding</keyword>
<dbReference type="GO" id="GO:0051536">
    <property type="term" value="F:iron-sulfur cluster binding"/>
    <property type="evidence" value="ECO:0007669"/>
    <property type="project" value="UniProtKB-KW"/>
</dbReference>
<keyword evidence="6" id="KW-1185">Reference proteome</keyword>
<dbReference type="Gene3D" id="3.30.200.210">
    <property type="match status" value="1"/>
</dbReference>
<dbReference type="Pfam" id="PF04879">
    <property type="entry name" value="Molybdop_Fe4S4"/>
    <property type="match status" value="1"/>
</dbReference>
<dbReference type="GO" id="GO:0046872">
    <property type="term" value="F:metal ion binding"/>
    <property type="evidence" value="ECO:0007669"/>
    <property type="project" value="UniProtKB-KW"/>
</dbReference>
<feature type="non-terminal residue" evidence="5">
    <location>
        <position position="64"/>
    </location>
</feature>